<evidence type="ECO:0000313" key="16">
    <source>
        <dbReference type="Proteomes" id="UP000274756"/>
    </source>
</evidence>
<feature type="transmembrane region" description="Helical" evidence="13">
    <location>
        <begin position="134"/>
        <end position="153"/>
    </location>
</feature>
<evidence type="ECO:0000256" key="6">
    <source>
        <dbReference type="ARBA" id="ARBA00022692"/>
    </source>
</evidence>
<keyword evidence="4" id="KW-0813">Transport</keyword>
<dbReference type="GO" id="GO:0030672">
    <property type="term" value="C:synaptic vesicle membrane"/>
    <property type="evidence" value="ECO:0007669"/>
    <property type="project" value="UniProtKB-SubCell"/>
</dbReference>
<evidence type="ECO:0000256" key="9">
    <source>
        <dbReference type="ARBA" id="ARBA00023273"/>
    </source>
</evidence>
<comment type="similarity">
    <text evidence="2">Belongs to the calcium channel flower family.</text>
</comment>
<keyword evidence="16" id="KW-1185">Reference proteome</keyword>
<protein>
    <recommendedName>
        <fullName evidence="3">Calcium channel flower</fullName>
    </recommendedName>
</protein>
<gene>
    <name evidence="14" type="ORF">DME_LOCUS8637</name>
</gene>
<comment type="subcellular location">
    <subcellularLocation>
        <location evidence="1">Cytoplasmic vesicle</location>
        <location evidence="1">Secretory vesicle</location>
        <location evidence="1">Synaptic vesicle membrane</location>
        <topology evidence="1">Multi-pass membrane protein</topology>
    </subcellularLocation>
    <subcellularLocation>
        <location evidence="11">Presynaptic cell membrane</location>
    </subcellularLocation>
</comment>
<comment type="subunit">
    <text evidence="12">Homomultimer. Associates with the dally/ magu complex.</text>
</comment>
<evidence type="ECO:0000256" key="4">
    <source>
        <dbReference type="ARBA" id="ARBA00022568"/>
    </source>
</evidence>
<keyword evidence="4" id="KW-0106">Calcium</keyword>
<keyword evidence="7 13" id="KW-1133">Transmembrane helix</keyword>
<evidence type="ECO:0000256" key="8">
    <source>
        <dbReference type="ARBA" id="ARBA00023136"/>
    </source>
</evidence>
<dbReference type="Proteomes" id="UP000274756">
    <property type="component" value="Unassembled WGS sequence"/>
</dbReference>
<keyword evidence="4" id="KW-0406">Ion transport</keyword>
<evidence type="ECO:0000256" key="11">
    <source>
        <dbReference type="ARBA" id="ARBA00034111"/>
    </source>
</evidence>
<keyword evidence="4" id="KW-0109">Calcium transport</keyword>
<feature type="transmembrane region" description="Helical" evidence="13">
    <location>
        <begin position="109"/>
        <end position="128"/>
    </location>
</feature>
<evidence type="ECO:0000256" key="13">
    <source>
        <dbReference type="SAM" id="Phobius"/>
    </source>
</evidence>
<keyword evidence="9" id="KW-0966">Cell projection</keyword>
<evidence type="ECO:0000256" key="10">
    <source>
        <dbReference type="ARBA" id="ARBA00023329"/>
    </source>
</evidence>
<feature type="transmembrane region" description="Helical" evidence="13">
    <location>
        <begin position="68"/>
        <end position="89"/>
    </location>
</feature>
<dbReference type="PANTHER" id="PTHR13314">
    <property type="entry name" value="CALCIUM CHANNEL FLOWER HOMOLOG"/>
    <property type="match status" value="1"/>
</dbReference>
<accession>A0A0N4UBZ2</accession>
<keyword evidence="5" id="KW-0107">Calcium channel</keyword>
<dbReference type="PANTHER" id="PTHR13314:SF2">
    <property type="entry name" value="CALCIUM CHANNEL FLOWER HOMOLOG"/>
    <property type="match status" value="1"/>
</dbReference>
<dbReference type="EMBL" id="UYYG01001170">
    <property type="protein sequence ID" value="VDN58664.1"/>
    <property type="molecule type" value="Genomic_DNA"/>
</dbReference>
<organism evidence="15 17">
    <name type="scientific">Dracunculus medinensis</name>
    <name type="common">Guinea worm</name>
    <dbReference type="NCBI Taxonomy" id="318479"/>
    <lineage>
        <taxon>Eukaryota</taxon>
        <taxon>Metazoa</taxon>
        <taxon>Ecdysozoa</taxon>
        <taxon>Nematoda</taxon>
        <taxon>Chromadorea</taxon>
        <taxon>Rhabditida</taxon>
        <taxon>Spirurina</taxon>
        <taxon>Dracunculoidea</taxon>
        <taxon>Dracunculidae</taxon>
        <taxon>Dracunculus</taxon>
    </lineage>
</organism>
<dbReference type="GO" id="GO:0042734">
    <property type="term" value="C:presynaptic membrane"/>
    <property type="evidence" value="ECO:0007669"/>
    <property type="project" value="UniProtKB-SubCell"/>
</dbReference>
<evidence type="ECO:0000313" key="15">
    <source>
        <dbReference type="Proteomes" id="UP000038040"/>
    </source>
</evidence>
<keyword evidence="8 13" id="KW-0472">Membrane</keyword>
<sequence>MGAAASGVQTQMQAEHDPNAAFPWWVRFLAKGLGVFGGFVAIFFAVLGFISFSATCIIAVLLQLFNSYGFRAFGLLIISLEAPFCCMFVDFIEKIAVFSESRKYWHKAALYCILAINIFSMGIIPIITCVELNTVLGSGTIFASGVVYGFMALGKKADLSAMAGGSTDPAWNANVNQQTPASFGNPSLA</sequence>
<name>A0A0N4UBZ2_DRAME</name>
<dbReference type="GO" id="GO:0016192">
    <property type="term" value="P:vesicle-mediated transport"/>
    <property type="evidence" value="ECO:0007669"/>
    <property type="project" value="TreeGrafter"/>
</dbReference>
<dbReference type="AlphaFoldDB" id="A0A0N4UBZ2"/>
<feature type="transmembrane region" description="Helical" evidence="13">
    <location>
        <begin position="33"/>
        <end position="62"/>
    </location>
</feature>
<proteinExistence type="inferred from homology"/>
<dbReference type="InterPro" id="IPR019365">
    <property type="entry name" value="TVP18/Ca-channel_flower"/>
</dbReference>
<dbReference type="OrthoDB" id="9934994at2759"/>
<evidence type="ECO:0000256" key="2">
    <source>
        <dbReference type="ARBA" id="ARBA00010023"/>
    </source>
</evidence>
<dbReference type="GO" id="GO:0005262">
    <property type="term" value="F:calcium channel activity"/>
    <property type="evidence" value="ECO:0007669"/>
    <property type="project" value="UniProtKB-KW"/>
</dbReference>
<keyword evidence="10" id="KW-0968">Cytoplasmic vesicle</keyword>
<dbReference type="Proteomes" id="UP000038040">
    <property type="component" value="Unplaced"/>
</dbReference>
<dbReference type="SMART" id="SM01077">
    <property type="entry name" value="Cg6151-P"/>
    <property type="match status" value="1"/>
</dbReference>
<reference evidence="17" key="1">
    <citation type="submission" date="2017-02" db="UniProtKB">
        <authorList>
            <consortium name="WormBaseParasite"/>
        </authorList>
    </citation>
    <scope>IDENTIFICATION</scope>
</reference>
<evidence type="ECO:0000256" key="12">
    <source>
        <dbReference type="ARBA" id="ARBA00046506"/>
    </source>
</evidence>
<evidence type="ECO:0000256" key="5">
    <source>
        <dbReference type="ARBA" id="ARBA00022673"/>
    </source>
</evidence>
<reference evidence="14 16" key="2">
    <citation type="submission" date="2018-11" db="EMBL/GenBank/DDBJ databases">
        <authorList>
            <consortium name="Pathogen Informatics"/>
        </authorList>
    </citation>
    <scope>NUCLEOTIDE SEQUENCE [LARGE SCALE GENOMIC DNA]</scope>
</reference>
<evidence type="ECO:0000313" key="14">
    <source>
        <dbReference type="EMBL" id="VDN58664.1"/>
    </source>
</evidence>
<keyword evidence="5" id="KW-0407">Ion channel</keyword>
<evidence type="ECO:0000256" key="3">
    <source>
        <dbReference type="ARBA" id="ARBA00016120"/>
    </source>
</evidence>
<evidence type="ECO:0000256" key="1">
    <source>
        <dbReference type="ARBA" id="ARBA00004644"/>
    </source>
</evidence>
<dbReference type="WBParaSite" id="DME_0000475401-mRNA-1">
    <property type="protein sequence ID" value="DME_0000475401-mRNA-1"/>
    <property type="gene ID" value="DME_0000475401"/>
</dbReference>
<keyword evidence="6 13" id="KW-0812">Transmembrane</keyword>
<dbReference type="Pfam" id="PF10233">
    <property type="entry name" value="Cg6151-P"/>
    <property type="match status" value="1"/>
</dbReference>
<evidence type="ECO:0000256" key="7">
    <source>
        <dbReference type="ARBA" id="ARBA00022989"/>
    </source>
</evidence>
<evidence type="ECO:0000313" key="17">
    <source>
        <dbReference type="WBParaSite" id="DME_0000475401-mRNA-1"/>
    </source>
</evidence>